<proteinExistence type="predicted"/>
<accession>A0A8H6ZAH3</accession>
<evidence type="ECO:0000313" key="3">
    <source>
        <dbReference type="Proteomes" id="UP000623467"/>
    </source>
</evidence>
<reference evidence="2" key="1">
    <citation type="submission" date="2020-05" db="EMBL/GenBank/DDBJ databases">
        <title>Mycena genomes resolve the evolution of fungal bioluminescence.</title>
        <authorList>
            <person name="Tsai I.J."/>
        </authorList>
    </citation>
    <scope>NUCLEOTIDE SEQUENCE</scope>
    <source>
        <strain evidence="2">160909Yilan</strain>
    </source>
</reference>
<dbReference type="PROSITE" id="PS50216">
    <property type="entry name" value="DHHC"/>
    <property type="match status" value="1"/>
</dbReference>
<protein>
    <submittedName>
        <fullName evidence="2">Uncharacterized protein</fullName>
    </submittedName>
</protein>
<evidence type="ECO:0000256" key="1">
    <source>
        <dbReference type="SAM" id="MobiDB-lite"/>
    </source>
</evidence>
<keyword evidence="3" id="KW-1185">Reference proteome</keyword>
<feature type="region of interest" description="Disordered" evidence="1">
    <location>
        <begin position="190"/>
        <end position="212"/>
    </location>
</feature>
<dbReference type="EMBL" id="JACAZH010000003">
    <property type="protein sequence ID" value="KAF7373669.1"/>
    <property type="molecule type" value="Genomic_DNA"/>
</dbReference>
<comment type="caution">
    <text evidence="2">The sequence shown here is derived from an EMBL/GenBank/DDBJ whole genome shotgun (WGS) entry which is preliminary data.</text>
</comment>
<feature type="compositionally biased region" description="Basic residues" evidence="1">
    <location>
        <begin position="203"/>
        <end position="212"/>
    </location>
</feature>
<dbReference type="Proteomes" id="UP000623467">
    <property type="component" value="Unassembled WGS sequence"/>
</dbReference>
<evidence type="ECO:0000313" key="2">
    <source>
        <dbReference type="EMBL" id="KAF7373669.1"/>
    </source>
</evidence>
<feature type="region of interest" description="Disordered" evidence="1">
    <location>
        <begin position="94"/>
        <end position="122"/>
    </location>
</feature>
<dbReference type="AlphaFoldDB" id="A0A8H6ZAH3"/>
<gene>
    <name evidence="2" type="ORF">MSAN_00577800</name>
</gene>
<sequence>MQSSFTLSLATGSSCPLTASANLRDYASPRSRTQIVTCVLLDKSSYTDWVNTLLCRDRGERLRLVGCVALGEQVAIGGGNPIPRLHAPTLRPVRQAPHRQLSRGDARIRSGSDGQMQSARQPLRSKHFRLCDKCVARSDHAARRRGIVATQCSGREPLPTNSLSSSRHSCMLRNCLIIWPMLQTFLPSPSPFPSLSLVPTPAPRRRASPRAR</sequence>
<name>A0A8H6ZAH3_9AGAR</name>
<organism evidence="2 3">
    <name type="scientific">Mycena sanguinolenta</name>
    <dbReference type="NCBI Taxonomy" id="230812"/>
    <lineage>
        <taxon>Eukaryota</taxon>
        <taxon>Fungi</taxon>
        <taxon>Dikarya</taxon>
        <taxon>Basidiomycota</taxon>
        <taxon>Agaricomycotina</taxon>
        <taxon>Agaricomycetes</taxon>
        <taxon>Agaricomycetidae</taxon>
        <taxon>Agaricales</taxon>
        <taxon>Marasmiineae</taxon>
        <taxon>Mycenaceae</taxon>
        <taxon>Mycena</taxon>
    </lineage>
</organism>